<dbReference type="Proteomes" id="UP000271162">
    <property type="component" value="Unassembled WGS sequence"/>
</dbReference>
<dbReference type="WBParaSite" id="NBR_0001792601-mRNA-1">
    <property type="protein sequence ID" value="NBR_0001792601-mRNA-1"/>
    <property type="gene ID" value="NBR_0001792601"/>
</dbReference>
<reference evidence="3" key="1">
    <citation type="submission" date="2017-02" db="UniProtKB">
        <authorList>
            <consortium name="WormBaseParasite"/>
        </authorList>
    </citation>
    <scope>IDENTIFICATION</scope>
</reference>
<gene>
    <name evidence="1" type="ORF">NBR_LOCUS17927</name>
</gene>
<evidence type="ECO:0000313" key="3">
    <source>
        <dbReference type="WBParaSite" id="NBR_0001792601-mRNA-1"/>
    </source>
</evidence>
<evidence type="ECO:0000313" key="1">
    <source>
        <dbReference type="EMBL" id="VDL81647.1"/>
    </source>
</evidence>
<accession>A0A0N4YLE2</accession>
<dbReference type="STRING" id="27835.A0A0N4YLE2"/>
<keyword evidence="2" id="KW-1185">Reference proteome</keyword>
<proteinExistence type="predicted"/>
<reference evidence="1 2" key="2">
    <citation type="submission" date="2018-11" db="EMBL/GenBank/DDBJ databases">
        <authorList>
            <consortium name="Pathogen Informatics"/>
        </authorList>
    </citation>
    <scope>NUCLEOTIDE SEQUENCE [LARGE SCALE GENOMIC DNA]</scope>
</reference>
<sequence length="264" mass="30288">MEPMLGKVLVVLQFQFYAFYLLLQTIYQKLTEVSRLICGTADIPRGKTRVCSILWRYKVDPEEITKRKDFIFTSGHFETVDILNNSHWSIYTIEKDFVLFVLLPEPIYSYNIEQYPFIYVPMYEKALAVAEVTRAEFLEFAEKLGKNAQPKTVLYTNTARCGSTLFGKMLHRPGVSVCYGEPPALTNLSIALGEQLMSESEVRTLLQATITCLRAHLPENVLCVLKTQSFEARLVSLCDGVSNLKHIFMFRKKCLLSIEKACRR</sequence>
<dbReference type="AlphaFoldDB" id="A0A0N4YLE2"/>
<organism evidence="3">
    <name type="scientific">Nippostrongylus brasiliensis</name>
    <name type="common">Rat hookworm</name>
    <dbReference type="NCBI Taxonomy" id="27835"/>
    <lineage>
        <taxon>Eukaryota</taxon>
        <taxon>Metazoa</taxon>
        <taxon>Ecdysozoa</taxon>
        <taxon>Nematoda</taxon>
        <taxon>Chromadorea</taxon>
        <taxon>Rhabditida</taxon>
        <taxon>Rhabditina</taxon>
        <taxon>Rhabditomorpha</taxon>
        <taxon>Strongyloidea</taxon>
        <taxon>Heligmosomidae</taxon>
        <taxon>Nippostrongylus</taxon>
    </lineage>
</organism>
<dbReference type="EMBL" id="UYSL01023063">
    <property type="protein sequence ID" value="VDL81647.1"/>
    <property type="molecule type" value="Genomic_DNA"/>
</dbReference>
<evidence type="ECO:0000313" key="2">
    <source>
        <dbReference type="Proteomes" id="UP000271162"/>
    </source>
</evidence>
<protein>
    <submittedName>
        <fullName evidence="3">Sulfotransfer_1 domain-containing protein</fullName>
    </submittedName>
</protein>
<name>A0A0N4YLE2_NIPBR</name>